<feature type="compositionally biased region" description="Low complexity" evidence="1">
    <location>
        <begin position="215"/>
        <end position="224"/>
    </location>
</feature>
<feature type="region of interest" description="Disordered" evidence="1">
    <location>
        <begin position="185"/>
        <end position="291"/>
    </location>
</feature>
<dbReference type="EMBL" id="ONZQ02000007">
    <property type="protein sequence ID" value="SPO02791.1"/>
    <property type="molecule type" value="Genomic_DNA"/>
</dbReference>
<keyword evidence="3" id="KW-1185">Reference proteome</keyword>
<feature type="compositionally biased region" description="Low complexity" evidence="1">
    <location>
        <begin position="13"/>
        <end position="44"/>
    </location>
</feature>
<dbReference type="PANTHER" id="PTHR13621">
    <property type="entry name" value="PROLINE-RICH PROTEIN PRCC"/>
    <property type="match status" value="1"/>
</dbReference>
<reference evidence="2" key="1">
    <citation type="submission" date="2018-03" db="EMBL/GenBank/DDBJ databases">
        <authorList>
            <person name="Guldener U."/>
        </authorList>
    </citation>
    <scope>NUCLEOTIDE SEQUENCE</scope>
</reference>
<dbReference type="InterPro" id="IPR018800">
    <property type="entry name" value="PRCC"/>
</dbReference>
<feature type="compositionally biased region" description="Gly residues" evidence="1">
    <location>
        <begin position="140"/>
        <end position="154"/>
    </location>
</feature>
<proteinExistence type="predicted"/>
<evidence type="ECO:0000256" key="1">
    <source>
        <dbReference type="SAM" id="MobiDB-lite"/>
    </source>
</evidence>
<gene>
    <name evidence="2" type="ORF">DNG_05466</name>
</gene>
<dbReference type="PANTHER" id="PTHR13621:SF2">
    <property type="entry name" value="PROLINE-RICH PROTEIN PRCC"/>
    <property type="match status" value="1"/>
</dbReference>
<dbReference type="AlphaFoldDB" id="A0AAE8SVI3"/>
<feature type="compositionally biased region" description="Low complexity" evidence="1">
    <location>
        <begin position="272"/>
        <end position="282"/>
    </location>
</feature>
<feature type="region of interest" description="Disordered" evidence="1">
    <location>
        <begin position="1"/>
        <end position="93"/>
    </location>
</feature>
<sequence>MGLVDYDSDSGSDSDSVAPQPAPAPKTTTSTSTGAAPAPTEAGVGAAGKKKVFQKLIDRSDPKKIKVNLPDAKRGAGDEPPPAKRARTAGGGGVFGGFNSMLPAPKNPAKGASAAAGGWAAGKAVGAGGLKTGSERGFVRDGGAGGGGEVGGGEKGPEIPEGMKREDVKLVGKPLMFRPLSVARKAATKKGAAKKGISPAAPAKTGAALPPPTPVQEAPKAAPEPQEELSLFSLPSAEDDAPTADPHPHIPLYPLSPEADPSPLPDWTAHHQQQQEQEQEQQTVSSLAQDLNLSRTAHRDLFGRGAAPDADFLTFDLSKEYSRNEVLRQSGELAQPQRPVRAAIQGGGKHSLKQLVNAVAGQREVLEEGFAKGKEKRRDAGGRYGWR</sequence>
<comment type="caution">
    <text evidence="2">The sequence shown here is derived from an EMBL/GenBank/DDBJ whole genome shotgun (WGS) entry which is preliminary data.</text>
</comment>
<name>A0AAE8SVI3_9PEZI</name>
<evidence type="ECO:0000313" key="2">
    <source>
        <dbReference type="EMBL" id="SPO02791.1"/>
    </source>
</evidence>
<dbReference type="Pfam" id="PF10253">
    <property type="entry name" value="PRCC"/>
    <property type="match status" value="1"/>
</dbReference>
<feature type="compositionally biased region" description="Acidic residues" evidence="1">
    <location>
        <begin position="1"/>
        <end position="12"/>
    </location>
</feature>
<accession>A0AAE8SVI3</accession>
<evidence type="ECO:0008006" key="4">
    <source>
        <dbReference type="Google" id="ProtNLM"/>
    </source>
</evidence>
<organism evidence="2 3">
    <name type="scientific">Cephalotrichum gorgonifer</name>
    <dbReference type="NCBI Taxonomy" id="2041049"/>
    <lineage>
        <taxon>Eukaryota</taxon>
        <taxon>Fungi</taxon>
        <taxon>Dikarya</taxon>
        <taxon>Ascomycota</taxon>
        <taxon>Pezizomycotina</taxon>
        <taxon>Sordariomycetes</taxon>
        <taxon>Hypocreomycetidae</taxon>
        <taxon>Microascales</taxon>
        <taxon>Microascaceae</taxon>
        <taxon>Cephalotrichum</taxon>
    </lineage>
</organism>
<dbReference type="GO" id="GO:0005634">
    <property type="term" value="C:nucleus"/>
    <property type="evidence" value="ECO:0007669"/>
    <property type="project" value="TreeGrafter"/>
</dbReference>
<feature type="region of interest" description="Disordered" evidence="1">
    <location>
        <begin position="130"/>
        <end position="165"/>
    </location>
</feature>
<evidence type="ECO:0000313" key="3">
    <source>
        <dbReference type="Proteomes" id="UP001187682"/>
    </source>
</evidence>
<dbReference type="Proteomes" id="UP001187682">
    <property type="component" value="Unassembled WGS sequence"/>
</dbReference>
<feature type="compositionally biased region" description="Basic and acidic residues" evidence="1">
    <location>
        <begin position="155"/>
        <end position="165"/>
    </location>
</feature>
<protein>
    <recommendedName>
        <fullName evidence="4">Mitotic checkpoint regulator, MAD2B-interacting-domain-containing protein</fullName>
    </recommendedName>
</protein>